<sequence>MDLVRALLRPKAWPAFRYQETELRKALEKINVWSLCGVTARLNRCAAKVANSVTMEMRYQSYVARGAPGWMHDLLEADKQGR</sequence>
<reference evidence="1" key="1">
    <citation type="submission" date="2018-11" db="EMBL/GenBank/DDBJ databases">
        <authorList>
            <consortium name="Genoscope - CEA"/>
            <person name="William W."/>
        </authorList>
    </citation>
    <scope>NUCLEOTIDE SEQUENCE</scope>
</reference>
<name>A0A3P6CCF8_BRAOL</name>
<accession>A0A3P6CCF8</accession>
<evidence type="ECO:0000313" key="1">
    <source>
        <dbReference type="EMBL" id="VDD08265.1"/>
    </source>
</evidence>
<organism evidence="1">
    <name type="scientific">Brassica oleracea</name>
    <name type="common">Wild cabbage</name>
    <dbReference type="NCBI Taxonomy" id="3712"/>
    <lineage>
        <taxon>Eukaryota</taxon>
        <taxon>Viridiplantae</taxon>
        <taxon>Streptophyta</taxon>
        <taxon>Embryophyta</taxon>
        <taxon>Tracheophyta</taxon>
        <taxon>Spermatophyta</taxon>
        <taxon>Magnoliopsida</taxon>
        <taxon>eudicotyledons</taxon>
        <taxon>Gunneridae</taxon>
        <taxon>Pentapetalae</taxon>
        <taxon>rosids</taxon>
        <taxon>malvids</taxon>
        <taxon>Brassicales</taxon>
        <taxon>Brassicaceae</taxon>
        <taxon>Brassiceae</taxon>
        <taxon>Brassica</taxon>
    </lineage>
</organism>
<proteinExistence type="predicted"/>
<gene>
    <name evidence="1" type="ORF">BOLC4T23924H</name>
</gene>
<dbReference type="EMBL" id="LR031873">
    <property type="protein sequence ID" value="VDD08265.1"/>
    <property type="molecule type" value="Genomic_DNA"/>
</dbReference>
<evidence type="ECO:0008006" key="2">
    <source>
        <dbReference type="Google" id="ProtNLM"/>
    </source>
</evidence>
<dbReference type="AlphaFoldDB" id="A0A3P6CCF8"/>
<protein>
    <recommendedName>
        <fullName evidence="2">RNase H type-1 domain-containing protein</fullName>
    </recommendedName>
</protein>